<keyword evidence="3" id="KW-1185">Reference proteome</keyword>
<sequence>MPPPREKTHEERAAALLQRVRASSGRPTKRKEVQRSDGDEVLEMPRLIHALHTMGGQSVIDAMHTVRRLAQGKCTTRARLSRVSAPELEELGIGTASSRDKLVQVLHTLGSASADTEYVGLTAEERAGHQKKRQRNEAIRRDWGDAPQAVTEEPKDFLFHPVTDEKALRGRHVVVNRAPVMTAWCVVVLQYMGFTTPEALSIAQNYVGRTAHARAVSIGRAASGSEKPSVSQNQPHITFMGVTIPVICLRSGTYRALHNGEIVEPERAFTYLRKSMLQMLPEVMGAMMLLASSYMDHTWATKDTNADHSADTLEKEAYRLYTEFRPETHGEWGKRATLYLDKILDLRRVSVPFAWPKDEEGVSLETREVKQDPDVNAGGDDPASSDTHAQMPVKAEADIKAPVQTTIPSSSAPVKTEASSPPQTPPSSTSPAHRIKAEPEA</sequence>
<feature type="compositionally biased region" description="Basic and acidic residues" evidence="1">
    <location>
        <begin position="364"/>
        <end position="373"/>
    </location>
</feature>
<dbReference type="Proteomes" id="UP001216638">
    <property type="component" value="Chromosome 1"/>
</dbReference>
<dbReference type="EMBL" id="CP119951">
    <property type="protein sequence ID" value="WFC94481.1"/>
    <property type="molecule type" value="Genomic_DNA"/>
</dbReference>
<dbReference type="AlphaFoldDB" id="A0AAF0DTG5"/>
<evidence type="ECO:0000313" key="2">
    <source>
        <dbReference type="EMBL" id="WFC94481.1"/>
    </source>
</evidence>
<name>A0AAF0DTG5_9BASI</name>
<evidence type="ECO:0000313" key="3">
    <source>
        <dbReference type="Proteomes" id="UP001216638"/>
    </source>
</evidence>
<feature type="compositionally biased region" description="Polar residues" evidence="1">
    <location>
        <begin position="403"/>
        <end position="413"/>
    </location>
</feature>
<proteinExistence type="predicted"/>
<evidence type="ECO:0000256" key="1">
    <source>
        <dbReference type="SAM" id="MobiDB-lite"/>
    </source>
</evidence>
<accession>A0AAF0DTG5</accession>
<feature type="region of interest" description="Disordered" evidence="1">
    <location>
        <begin position="364"/>
        <end position="441"/>
    </location>
</feature>
<reference evidence="2" key="1">
    <citation type="submission" date="2023-03" db="EMBL/GenBank/DDBJ databases">
        <title>Mating type loci evolution in Malassezia.</title>
        <authorList>
            <person name="Coelho M.A."/>
        </authorList>
    </citation>
    <scope>NUCLEOTIDE SEQUENCE</scope>
    <source>
        <strain evidence="2">CBS 14135</strain>
    </source>
</reference>
<organism evidence="2 3">
    <name type="scientific">Malassezia brasiliensis</name>
    <dbReference type="NCBI Taxonomy" id="1821822"/>
    <lineage>
        <taxon>Eukaryota</taxon>
        <taxon>Fungi</taxon>
        <taxon>Dikarya</taxon>
        <taxon>Basidiomycota</taxon>
        <taxon>Ustilaginomycotina</taxon>
        <taxon>Malasseziomycetes</taxon>
        <taxon>Malasseziales</taxon>
        <taxon>Malasseziaceae</taxon>
        <taxon>Malassezia</taxon>
    </lineage>
</organism>
<gene>
    <name evidence="2" type="ORF">MBRA1_001111</name>
</gene>
<protein>
    <submittedName>
        <fullName evidence="2">Uncharacterized protein</fullName>
    </submittedName>
</protein>